<sequence>MKSNFTLSKNLCAFLILNILCISMSFAQTFPPANTSCTSKDLEVVAATLTGGGPCNSCPTPTTITRNLMLGISNTTGSTRTSFAFWGTVEIYSGTTGALISSQTRTGCNGPVPGGTTSYLNFGNITYTCGDVIKISNIWEAWTTAAGNETCPLDPLNISPKCGKIPSITVNGGVNGEFANIDSQCGSATGALDLTPSGGTAPFTYLWTASGGGVIPAGQSTSQDLTGLVPGTYSVVITDANGCTITKSRTVVASIAPVPVFTTANAITVPCGSATTSTLTYTNGASGACLISGSVTSSLSSQTPSGACGGIVVETWTYTDIYGRTITQSRNITISPAALPTMTAPGNITVACGGLPAASTIPFTNGLSGGCLINGTSNPSTFTATPGACGGTVTETWTATDSCGRTLAPVSRIITISPATLPTMTAPGNITVACGGLPAASTISFSNGLGEGCLISGTSNSSTFTATPGACGGTVTETWTATDSCGRALASVSRTITVSPAALPTMTAPADITVTCGGLPAASTLPFTNGLSAGCLVSGTSNLSTFTTTVPGNCNGKVTQTWTATDSCGRTLASVSRIITVDDTTAPTFDALPAPSAVSYSTTPSFQQAVATDACSSVTLTFDDVPTPTNCDGSYSITRTWTAKDICNNTSTASQTININAAVFVANNDSGSSINGFVGGTSFTNVLVNDTLDGNPITSSQVTTTFVSSTNAGVTLSGNNVVVAPGTPAGNYTLTYQICGASATCSCATATVTVPVTATLIDAVNDTAAPINGYVGGTAFTNVLVNDTLNGVAVITSQVNTTFVSSTNAGITLSGTDVLVAPGTPAGSYTLTYQICEALNPTNCDQAIVSITVTAAAIVANDDTAAPINGYVGGTAFTNVLVNDTLNGAPVIPSQVNTTFVSSTNVGITLSGTNVLVAPGTPAGSYTLTYQICEVLNPSNCDQAIVSITVTAAAIVANDDTAAPINGYVGGTAFTNVLVNDTLNGAPVIPSQVNTTFVSSTNAGITLSGTNVLVAPGTPAGSYSLTYQICEVLNPTNCDQAVVSITVTAAPIVANDDTAAPINGYVGGTAFTNVLVNDTLNGVVVIPSQVNTTFVSSTNAGITLSGTNVLVAPGTPAGSYSLTYQICEVLNPTNCDQAVVSITVTAAPIVANDDTAAPINGYVGGTAFTNVLVNDTLNGVAVIPSQVNTTFVSSTNVGITLSGTNVLVAPGTPAGSYSLTYQICEVLNPTNCDQAIVSITVTAAPIVANDDTAAPINGYVGGTAFTNVLVNDTLNGAPVIPSQVNTTFVSSTNAGITLSGTNVLVASGTPAGSYTLTYQICEVLNPSNCDQAIVSITVTAAPIVANDDTAAPINGYVGGTAFTNVLVNDTLNGAPVIPSQVNTTFVSSTNAGITLSGTNVLVAPGTPAGSYTLTYQICEVLNPTNCDQAIVSITVTAAPIVANDDTAAPINGYVGGTAFTNVLINDTLNGTPVIPSQVNTTFVSSTNAGITLSGTNVLVAPGTPAGSYTLTYQICEVLNPLNCDQAVVSITVTAAAIVANDDTAAPINGYVGGTAFTNVLINDTLNGAPVIPSQVNTTFVSSTNAGITLSGTNVLVAPGTPAGSYTLTYQICEVLNPTNCDQAIVSITVTAAPIVANDDTAAPINGYVGGTAFTNVLVNDTLNGAPVIPSQVNTTFVSSTNAGITLSGTNVLVAPGTPAGSYSLTYQICEVLNPLNCDQAIVSITVTAAAIVANDDTAAPINGYVGGTAFTNVLVNDTLNGVAVIPSQVNTTFVSSTNVGITLSGTNVLVAPGTPAGSYSLTYQICEVLNPTNCDQAVVSITVTAAPIVANDDTAAPINGYVGGTAFTNVLVNDTLNGAPVIPSQVNTTFVSSTNAGVTLSGTNVLVAPGTPAGSYTLTYQICEVLNPTNCDQAIVSITVTAAPIVANDDTAAPINGYVGGTAFTNVLVNDTLNGVAVIPSQVNTTFVSSTNAGITLSGTNVLVAPGTPAGSYTLTYQICEILNPTNCDQAIVSITVTAAPIVAVNDNYNVDCANIGTIGNILSNDSLNNNNITIAQVNLSIVNGSYPNLNIDANGNVSLTSIGHCGDYTFTYQICEKLNPDNCDTATITVTIIDNTAPTFTTPGNITLNTDANCSVNLNPSNTGNPTNVSDNCDANPTVTFNDNECFGNFTESNINAGNGNYFYFDVTGFNNATAANIEKVALAFETNQGKGRAEFTLVSPSGQAVILVGPYCTGGNCDDTDSNSQELYLPEFYPTASGYTQWNNNNSIATNVAQNFTPNGSLSSPNTITGLTSYVSGFENLTGPMNGTWFIYSRKQSNVNGSINFKSVCLTPAGLCPSNRVITRTWTVTDACGNSTDGTQTITIQDVTAPTWSTTAGSLDTTVECSDAAALAAAQALAPVATDNCAGTITYVKTSGAFVPSQGCSNAGTYTNTWTANDVCNNISTVFTQVITVQDTIAPIWETANGALNATVECADKAALDAAQALIPVASDLCDADVTNIIKKDGNFIPTIGCINTGTYTNEWTVMDACGNDSVAFTQIITVVDTTAPSIDTAAANATVQCDGQGNTTALQAWLNSNGGAAASDACSDVTWSNNFSTLSDDCGNTGTTTVTFTATDGCGNTTTTSATFTIEDTTAPTIDTAAANATVECDGNGNAEALTAWLASNGGASASDACSNVTWSNNFNELNDGCGNTGSASVTFTATDDCGNATTTSATFTIEDTTAPTIDTAAANATVECDGNGNTAALQAWLASNGGASASDICSNVTWTNSFDALSDGCGNSGSSTVTFTATDDCGNATTTSATFTIEDTTAPTIDTAAANATVECDGNGNTAALQAWLSSNGAAASSDICSNVTWTNNFSALSDGCGNSGSATVTFTATDDCGNATTTSATFTIEDTTAPTINTAATDLVVQCDGSGNSEALQQWIANNGGASASDICSNVTWSNDFNALANDCSAAVTVTFTATDDCGNATTTSATFTVQDLIAPTIDTAAANATVECDGNGNTAALQAWLSSNGGAAASDTCSGVTWSNNFDALSDGCGNTGTATVTFTATDGCGNTTTTSATFTIEDTTAPTIDTAAANATVECDGNGNTAALQAWLNSNGGASASDICSNVTWTNNFNELNDGCGNTGSASVTFTATDDCGNTTTTSATFTIEDTTAPTIDTAAANATVECDGNGNTAALQAWLASNGGASASDICSNITWTNSFEALSDGCGNSGSATVTFTATDACGNATTTSATFTIEDTTAPTIDTAAANATVECDGNGNAAALQAWLASNGGASASDICSNVTWTNSFEALSDGCGNTGSTTVTFTATDDCGNATTTSATFTIEDTTAPTIDTAAANATVECDGQGNTATLQGWLASNGGASASDACSNVTWTNSFDALSDGCGNTGTATVIFTATDDCGNATTTSATFTIEDTTAPTIDTAAIDATVECDGNGNPEALVAWLNSNGGASASDVCSNVTWSNNFTEKNDGCGNTGNATVTFTATDDCGNITTTSATFTIEDTTAPRIGTAAADATVECDGQGNTAALQAWLNSNGGAVASDTCSDVTWTNSFDALSDGCGNTGTATVTFTATDDCGNATTTSATFTIEDTTAPTIDTAAANATVECDGQGNTAALQAWLSSNGGATASDICSNVTWTNSFEALSDGCGNTGSASVTFTATDDCGNTTTTSATFTIEDTTAPTINTAATDLVVQCDGSGNSEALQQWIANNGGASASDVCSNVTWTNNFNAIANDCSAAVTVIFTATDDCGNATTTSATFTIEDTTNPVAPEAPATITVACAGDVPAVISLTATDNCAGQITVEGVDATTTGNCPNSFTVIRTWTFTDACNNTSSVSQTINVVDDLAPVAPEAPATITVACAGDVPAMISLTAIDNCAGQITVEGVDATTPGNCPNSFTVIRTWTFTDACNNTSSVSQTINVVDDVAPVAPEAPATITVACAGDVPAMISLTAIDNCAGQITVEGVDATTPGNCPNSFTVIRTWTFTDACNNTSSVSQTINVVDDVAPVAPEAPATITVACAGDVPAMISLTAIDNCAGEITVQGVDVTTPGNCPNSFTVTRTWTFTDACNNTSSVSQTINVVDDVAPVAPEAPATITVACAGDVPAMISLTAIDNCAGEITVQGVDATTPGNCPNSFTVIRTWTFTDACNNTSSVSQTINVVDDLAPVAPEAPANITFACAGDVPAMISLTAIDNCAGEITVQGVDATTPGNCPNSFTVIRTWTFTDACNNTSSVSQTINVVDDVAPVAPEAPATITVACAGDVPAMISLTANDNCAGEITVQGVDATTPGNCPNSFTVIRTWTFTDACNNTSSVSQTINVVDDVAPVAPEAPANITFACAGDVPAMISLTAIDNCNGEITVEGVDATTPGNCPNSFTVVRTWTFTDACNNTSSVSQTISVVDNQAPVTPEAPASITATCTGEVPEMISLTAVDNCSGAITVQGVDTIAQGNCPNSFTVTRTWTFTDACDNTSSVSQTIAVGDTIAPIFDQSIPANTTASCDNIPDPAVLTATDNCGAATVSMTENILQGNCPSNYQIVRTWTATDACGNSISGTQTIAVSDTAAPELVGTIETPITTCSDIPAVPALQFTDNCTGTVVTPVPSITTSTVVNGVYTITRTWTVTDACGNTREFQQLINVISNPDIEATVTDQVCNDSETITWDLSTYLPTGTPTGGTWVNESNVGTFNGSLFNAYQVVEGNYTFSYTYTNANTCPQKVNVIVPVELCAVLGCDTVVIHNAFTPNGDGINEWFQIDNIDQECHLPNTVEIYNRWGVLVYETKNYDNSTKKFEGVSEGRVTISKSDELPTGTYFYIIQWTDSTTGKSINKDGYLYLTR</sequence>
<feature type="domain" description="HYR-like" evidence="3">
    <location>
        <begin position="4262"/>
        <end position="4333"/>
    </location>
</feature>
<dbReference type="PANTHER" id="PTHR15127">
    <property type="entry name" value="HEAVYWEIGHT, ISOFORM A"/>
    <property type="match status" value="1"/>
</dbReference>
<gene>
    <name evidence="4" type="ORF">GS03_02286</name>
</gene>
<feature type="domain" description="HYR-like" evidence="3">
    <location>
        <begin position="4102"/>
        <end position="4173"/>
    </location>
</feature>
<dbReference type="InterPro" id="IPR026341">
    <property type="entry name" value="T9SS_type_B"/>
</dbReference>
<evidence type="ECO:0000256" key="2">
    <source>
        <dbReference type="SAM" id="SignalP"/>
    </source>
</evidence>
<feature type="chain" id="PRO_5020700428" description="HYR-like domain-containing protein" evidence="2">
    <location>
        <begin position="28"/>
        <end position="4848"/>
    </location>
</feature>
<dbReference type="Pfam" id="PF23237">
    <property type="entry name" value="HYR_4C"/>
    <property type="match status" value="9"/>
</dbReference>
<name>A0A4P7PVP6_9FLAO</name>
<feature type="domain" description="HYR-like" evidence="3">
    <location>
        <begin position="3782"/>
        <end position="3853"/>
    </location>
</feature>
<evidence type="ECO:0000313" key="4">
    <source>
        <dbReference type="EMBL" id="QBZ98775.1"/>
    </source>
</evidence>
<dbReference type="EMBL" id="CP038810">
    <property type="protein sequence ID" value="QBZ98775.1"/>
    <property type="molecule type" value="Genomic_DNA"/>
</dbReference>
<dbReference type="KEGG" id="fsn:GS03_02286"/>
<dbReference type="Pfam" id="PF13585">
    <property type="entry name" value="CHU_C"/>
    <property type="match status" value="1"/>
</dbReference>
<feature type="domain" description="HYR-like" evidence="3">
    <location>
        <begin position="4182"/>
        <end position="4253"/>
    </location>
</feature>
<dbReference type="RefSeq" id="WP_136152666.1">
    <property type="nucleotide sequence ID" value="NZ_CP038810.1"/>
</dbReference>
<evidence type="ECO:0000313" key="5">
    <source>
        <dbReference type="Proteomes" id="UP000296862"/>
    </source>
</evidence>
<evidence type="ECO:0000259" key="3">
    <source>
        <dbReference type="Pfam" id="PF23237"/>
    </source>
</evidence>
<feature type="domain" description="HYR-like" evidence="3">
    <location>
        <begin position="4022"/>
        <end position="4093"/>
    </location>
</feature>
<accession>A0A4P7PVP6</accession>
<dbReference type="InterPro" id="IPR013783">
    <property type="entry name" value="Ig-like_fold"/>
</dbReference>
<evidence type="ECO:0000256" key="1">
    <source>
        <dbReference type="ARBA" id="ARBA00022999"/>
    </source>
</evidence>
<organism evidence="4 5">
    <name type="scientific">Flavobacterium sangjuense</name>
    <dbReference type="NCBI Taxonomy" id="2518177"/>
    <lineage>
        <taxon>Bacteria</taxon>
        <taxon>Pseudomonadati</taxon>
        <taxon>Bacteroidota</taxon>
        <taxon>Flavobacteriia</taxon>
        <taxon>Flavobacteriales</taxon>
        <taxon>Flavobacteriaceae</taxon>
        <taxon>Flavobacterium</taxon>
    </lineage>
</organism>
<dbReference type="Gene3D" id="2.60.40.10">
    <property type="entry name" value="Immunoglobulins"/>
    <property type="match status" value="1"/>
</dbReference>
<dbReference type="PANTHER" id="PTHR15127:SF32">
    <property type="entry name" value="HEAVYWEIGHT, ISOFORM A"/>
    <property type="match status" value="1"/>
</dbReference>
<feature type="domain" description="HYR-like" evidence="3">
    <location>
        <begin position="3942"/>
        <end position="4013"/>
    </location>
</feature>
<dbReference type="InterPro" id="IPR051846">
    <property type="entry name" value="SH2_domain_adapters"/>
</dbReference>
<protein>
    <recommendedName>
        <fullName evidence="3">HYR-like domain-containing protein</fullName>
    </recommendedName>
</protein>
<feature type="domain" description="HYR-like" evidence="3">
    <location>
        <begin position="4342"/>
        <end position="4413"/>
    </location>
</feature>
<dbReference type="Gene3D" id="2.60.40.740">
    <property type="match status" value="1"/>
</dbReference>
<dbReference type="Proteomes" id="UP000296862">
    <property type="component" value="Chromosome"/>
</dbReference>
<dbReference type="OrthoDB" id="599464at2"/>
<reference evidence="4 5" key="1">
    <citation type="submission" date="2019-04" db="EMBL/GenBank/DDBJ databases">
        <title>Flavobacterium sp. GS03.</title>
        <authorList>
            <person name="Kim H."/>
        </authorList>
    </citation>
    <scope>NUCLEOTIDE SEQUENCE [LARGE SCALE GENOMIC DNA]</scope>
    <source>
        <strain evidence="4 5">GS03</strain>
    </source>
</reference>
<feature type="domain" description="HYR-like" evidence="3">
    <location>
        <begin position="3862"/>
        <end position="3933"/>
    </location>
</feature>
<keyword evidence="5" id="KW-1185">Reference proteome</keyword>
<feature type="domain" description="HYR-like" evidence="3">
    <location>
        <begin position="4421"/>
        <end position="4493"/>
    </location>
</feature>
<proteinExistence type="predicted"/>
<keyword evidence="1" id="KW-0727">SH2 domain</keyword>
<dbReference type="NCBIfam" id="TIGR04131">
    <property type="entry name" value="Bac_Flav_CTERM"/>
    <property type="match status" value="1"/>
</dbReference>
<dbReference type="GO" id="GO:0001784">
    <property type="term" value="F:phosphotyrosine residue binding"/>
    <property type="evidence" value="ECO:0007669"/>
    <property type="project" value="TreeGrafter"/>
</dbReference>
<dbReference type="InterPro" id="IPR057078">
    <property type="entry name" value="HYR-4C"/>
</dbReference>
<feature type="signal peptide" evidence="2">
    <location>
        <begin position="1"/>
        <end position="27"/>
    </location>
</feature>
<keyword evidence="2" id="KW-0732">Signal</keyword>